<sequence>MLAVITIHMLVLVNSQLYNFGFEYAIKMNKTIT</sequence>
<reference evidence="1" key="1">
    <citation type="journal article" date="2021" name="Proc. Natl. Acad. Sci. U.S.A.">
        <title>A Catalog of Tens of Thousands of Viruses from Human Metagenomes Reveals Hidden Associations with Chronic Diseases.</title>
        <authorList>
            <person name="Tisza M.J."/>
            <person name="Buck C.B."/>
        </authorList>
    </citation>
    <scope>NUCLEOTIDE SEQUENCE</scope>
    <source>
        <strain evidence="1">CtuGs8</strain>
    </source>
</reference>
<dbReference type="EMBL" id="BK015637">
    <property type="protein sequence ID" value="DAE17243.1"/>
    <property type="molecule type" value="Genomic_DNA"/>
</dbReference>
<accession>A0A8S5QEE3</accession>
<proteinExistence type="predicted"/>
<protein>
    <submittedName>
        <fullName evidence="1">Uncharacterized protein</fullName>
    </submittedName>
</protein>
<organism evidence="1">
    <name type="scientific">Podoviridae sp. ctuGs8</name>
    <dbReference type="NCBI Taxonomy" id="2825283"/>
    <lineage>
        <taxon>Viruses</taxon>
        <taxon>Duplodnaviria</taxon>
        <taxon>Heunggongvirae</taxon>
        <taxon>Uroviricota</taxon>
        <taxon>Caudoviricetes</taxon>
    </lineage>
</organism>
<name>A0A8S5QEE3_9CAUD</name>
<evidence type="ECO:0000313" key="1">
    <source>
        <dbReference type="EMBL" id="DAE17243.1"/>
    </source>
</evidence>